<comment type="subcellular location">
    <subcellularLocation>
        <location evidence="1">Periplasm</location>
    </subcellularLocation>
</comment>
<reference evidence="5" key="1">
    <citation type="submission" date="2018-06" db="EMBL/GenBank/DDBJ databases">
        <authorList>
            <person name="Zhirakovskaya E."/>
        </authorList>
    </citation>
    <scope>NUCLEOTIDE SEQUENCE</scope>
</reference>
<dbReference type="Gene3D" id="3.90.1210.10">
    <property type="entry name" value="Antifreeze-like/N-acetylneuraminic acid synthase C-terminal domain"/>
    <property type="match status" value="1"/>
</dbReference>
<dbReference type="NCBIfam" id="TIGR03170">
    <property type="entry name" value="flgA_cterm"/>
    <property type="match status" value="1"/>
</dbReference>
<evidence type="ECO:0000256" key="3">
    <source>
        <dbReference type="ARBA" id="ARBA00022764"/>
    </source>
</evidence>
<dbReference type="CDD" id="cd11614">
    <property type="entry name" value="SAF_CpaB_FlgA_like"/>
    <property type="match status" value="1"/>
</dbReference>
<keyword evidence="3" id="KW-0574">Periplasm</keyword>
<keyword evidence="2" id="KW-0732">Signal</keyword>
<name>A0A3B0R001_9ZZZZ</name>
<dbReference type="InterPro" id="IPR017585">
    <property type="entry name" value="SAF_FlgA"/>
</dbReference>
<dbReference type="PANTHER" id="PTHR36307:SF1">
    <property type="entry name" value="FLAGELLA BASAL BODY P-RING FORMATION PROTEIN FLGA"/>
    <property type="match status" value="1"/>
</dbReference>
<dbReference type="GO" id="GO:0044780">
    <property type="term" value="P:bacterial-type flagellum assembly"/>
    <property type="evidence" value="ECO:0007669"/>
    <property type="project" value="InterPro"/>
</dbReference>
<proteinExistence type="predicted"/>
<dbReference type="AlphaFoldDB" id="A0A3B0R001"/>
<evidence type="ECO:0000256" key="2">
    <source>
        <dbReference type="ARBA" id="ARBA00022729"/>
    </source>
</evidence>
<dbReference type="PANTHER" id="PTHR36307">
    <property type="entry name" value="FLAGELLA BASAL BODY P-RING FORMATION PROTEIN FLGA"/>
    <property type="match status" value="1"/>
</dbReference>
<sequence>MIKFLSFILTVLFVVSGASYAAAAPSAASDLIYDKVTALVKSDSRWGDASVEVSDLDLSALDSGGKQVAVRGFDAVKVRFLGQVRPGKRFTMRLVFLKDDKVLTKVLATARISVFKDVVVAMRSLRIRDKIGAGDVRIERMQLRDLDAAVFVSLDDVVGMRVRRPVRAGAYVKRDYIQPETLVRRGDKVIVVAESGILKIRSRARALEDGYPGSVVEARTVGGKIVFGTVNEKGELAVAF</sequence>
<evidence type="ECO:0000259" key="4">
    <source>
        <dbReference type="SMART" id="SM00858"/>
    </source>
</evidence>
<evidence type="ECO:0000313" key="5">
    <source>
        <dbReference type="EMBL" id="VAV85591.1"/>
    </source>
</evidence>
<dbReference type="Gene3D" id="2.30.30.760">
    <property type="match status" value="1"/>
</dbReference>
<organism evidence="5">
    <name type="scientific">hydrothermal vent metagenome</name>
    <dbReference type="NCBI Taxonomy" id="652676"/>
    <lineage>
        <taxon>unclassified sequences</taxon>
        <taxon>metagenomes</taxon>
        <taxon>ecological metagenomes</taxon>
    </lineage>
</organism>
<feature type="domain" description="SAF" evidence="4">
    <location>
        <begin position="116"/>
        <end position="178"/>
    </location>
</feature>
<gene>
    <name evidence="5" type="ORF">MNBD_DELTA01-371</name>
</gene>
<dbReference type="SMART" id="SM00858">
    <property type="entry name" value="SAF"/>
    <property type="match status" value="1"/>
</dbReference>
<dbReference type="InterPro" id="IPR039246">
    <property type="entry name" value="Flagellar_FlgA"/>
</dbReference>
<dbReference type="GO" id="GO:0042597">
    <property type="term" value="C:periplasmic space"/>
    <property type="evidence" value="ECO:0007669"/>
    <property type="project" value="UniProtKB-SubCell"/>
</dbReference>
<evidence type="ECO:0000256" key="1">
    <source>
        <dbReference type="ARBA" id="ARBA00004418"/>
    </source>
</evidence>
<dbReference type="EMBL" id="UOEA01000090">
    <property type="protein sequence ID" value="VAV85591.1"/>
    <property type="molecule type" value="Genomic_DNA"/>
</dbReference>
<protein>
    <recommendedName>
        <fullName evidence="4">SAF domain-containing protein</fullName>
    </recommendedName>
</protein>
<dbReference type="InterPro" id="IPR013974">
    <property type="entry name" value="SAF"/>
</dbReference>
<accession>A0A3B0R001</accession>
<dbReference type="Pfam" id="PF13144">
    <property type="entry name" value="ChapFlgA"/>
    <property type="match status" value="1"/>
</dbReference>